<name>A0A075I0U9_9ARCH</name>
<organism evidence="1">
    <name type="scientific">uncultured marine thaumarchaeote SAT1000_09_A04</name>
    <dbReference type="NCBI Taxonomy" id="1456366"/>
    <lineage>
        <taxon>Archaea</taxon>
        <taxon>Nitrososphaerota</taxon>
        <taxon>environmental samples</taxon>
    </lineage>
</organism>
<proteinExistence type="predicted"/>
<sequence length="59" mass="6779">MFNKNKTVVPYTLEQCDSCSEQSRRKFSEGDYVFKEMSKCSSCEGQVRITKIFGETISP</sequence>
<accession>A0A075I0U9</accession>
<dbReference type="AlphaFoldDB" id="A0A075I0U9"/>
<dbReference type="EMBL" id="KF901207">
    <property type="protein sequence ID" value="AIF22256.1"/>
    <property type="molecule type" value="Genomic_DNA"/>
</dbReference>
<evidence type="ECO:0000313" key="1">
    <source>
        <dbReference type="EMBL" id="AIF22256.1"/>
    </source>
</evidence>
<reference evidence="1" key="1">
    <citation type="journal article" date="2014" name="Genome Biol. Evol.">
        <title>Pangenome evidence for extensive interdomain horizontal transfer affecting lineage core and shell genes in uncultured planktonic thaumarchaeota and euryarchaeota.</title>
        <authorList>
            <person name="Deschamps P."/>
            <person name="Zivanovic Y."/>
            <person name="Moreira D."/>
            <person name="Rodriguez-Valera F."/>
            <person name="Lopez-Garcia P."/>
        </authorList>
    </citation>
    <scope>NUCLEOTIDE SEQUENCE</scope>
</reference>
<protein>
    <submittedName>
        <fullName evidence="1">Uncharacterized protein</fullName>
    </submittedName>
</protein>